<dbReference type="Gene3D" id="3.90.20.20">
    <property type="match status" value="1"/>
</dbReference>
<evidence type="ECO:0000313" key="8">
    <source>
        <dbReference type="EMBL" id="QLI05893.1"/>
    </source>
</evidence>
<evidence type="ECO:0000256" key="1">
    <source>
        <dbReference type="ARBA" id="ARBA00009054"/>
    </source>
</evidence>
<dbReference type="Gene3D" id="2.30.22.10">
    <property type="entry name" value="Head domain of nucleotide exchange factor GrpE"/>
    <property type="match status" value="1"/>
</dbReference>
<dbReference type="GO" id="GO:0051087">
    <property type="term" value="F:protein-folding chaperone binding"/>
    <property type="evidence" value="ECO:0007669"/>
    <property type="project" value="InterPro"/>
</dbReference>
<dbReference type="PANTHER" id="PTHR21237">
    <property type="entry name" value="GRPE PROTEIN"/>
    <property type="match status" value="1"/>
</dbReference>
<dbReference type="GO" id="GO:0042803">
    <property type="term" value="F:protein homodimerization activity"/>
    <property type="evidence" value="ECO:0007669"/>
    <property type="project" value="InterPro"/>
</dbReference>
<keyword evidence="6" id="KW-0175">Coiled coil</keyword>
<dbReference type="GO" id="GO:0000774">
    <property type="term" value="F:adenyl-nucleotide exchange factor activity"/>
    <property type="evidence" value="ECO:0007669"/>
    <property type="project" value="InterPro"/>
</dbReference>
<evidence type="ECO:0000256" key="7">
    <source>
        <dbReference type="SAM" id="MobiDB-lite"/>
    </source>
</evidence>
<protein>
    <recommendedName>
        <fullName evidence="3 4">Protein GrpE</fullName>
    </recommendedName>
    <alternativeName>
        <fullName evidence="3">HSP-70 cofactor</fullName>
    </alternativeName>
</protein>
<dbReference type="EMBL" id="CP049075">
    <property type="protein sequence ID" value="QLI05893.1"/>
    <property type="molecule type" value="Genomic_DNA"/>
</dbReference>
<feature type="coiled-coil region" evidence="6">
    <location>
        <begin position="51"/>
        <end position="78"/>
    </location>
</feature>
<comment type="similarity">
    <text evidence="1 3 5">Belongs to the GrpE family.</text>
</comment>
<organism evidence="8 9">
    <name type="scientific">Candidatus Campylobacter infans</name>
    <dbReference type="NCBI Taxonomy" id="2561898"/>
    <lineage>
        <taxon>Bacteria</taxon>
        <taxon>Pseudomonadati</taxon>
        <taxon>Campylobacterota</taxon>
        <taxon>Epsilonproteobacteria</taxon>
        <taxon>Campylobacterales</taxon>
        <taxon>Campylobacteraceae</taxon>
        <taxon>Campylobacter</taxon>
    </lineage>
</organism>
<gene>
    <name evidence="3 8" type="primary">grpE</name>
    <name evidence="8" type="ORF">CINF_1410</name>
</gene>
<keyword evidence="3" id="KW-0963">Cytoplasm</keyword>
<dbReference type="InterPro" id="IPR000740">
    <property type="entry name" value="GrpE"/>
</dbReference>
<feature type="compositionally biased region" description="Polar residues" evidence="7">
    <location>
        <begin position="1"/>
        <end position="12"/>
    </location>
</feature>
<comment type="subunit">
    <text evidence="3">Homodimer.</text>
</comment>
<dbReference type="GO" id="GO:0051082">
    <property type="term" value="F:unfolded protein binding"/>
    <property type="evidence" value="ECO:0007669"/>
    <property type="project" value="TreeGrafter"/>
</dbReference>
<dbReference type="SUPFAM" id="SSF51064">
    <property type="entry name" value="Head domain of nucleotide exchange factor GrpE"/>
    <property type="match status" value="1"/>
</dbReference>
<evidence type="ECO:0000256" key="5">
    <source>
        <dbReference type="RuleBase" id="RU004478"/>
    </source>
</evidence>
<dbReference type="AlphaFoldDB" id="A0A7H9CIF5"/>
<dbReference type="InterPro" id="IPR013805">
    <property type="entry name" value="GrpE_CC"/>
</dbReference>
<keyword evidence="9" id="KW-1185">Reference proteome</keyword>
<dbReference type="InterPro" id="IPR009012">
    <property type="entry name" value="GrpE_head"/>
</dbReference>
<dbReference type="CDD" id="cd00446">
    <property type="entry name" value="GrpE"/>
    <property type="match status" value="1"/>
</dbReference>
<feature type="region of interest" description="Disordered" evidence="7">
    <location>
        <begin position="1"/>
        <end position="37"/>
    </location>
</feature>
<reference evidence="8 9" key="1">
    <citation type="submission" date="2020-02" db="EMBL/GenBank/DDBJ databases">
        <title>Complete genome sequence of the novel Campylobacter species Candidatus Campylobacter infans.</title>
        <authorList>
            <person name="Duim B."/>
            <person name="Zomer A."/>
            <person name="van der Graaf L."/>
            <person name="Wagenaar J."/>
        </authorList>
    </citation>
    <scope>NUCLEOTIDE SEQUENCE [LARGE SCALE GENOMIC DNA]</scope>
    <source>
        <strain evidence="8 9">19S00001</strain>
    </source>
</reference>
<comment type="function">
    <text evidence="3 4">Participates actively in the response to hyperosmotic and heat shock by preventing the aggregation of stress-denatured proteins, in association with DnaK and GrpE. It is the nucleotide exchange factor for DnaK and may function as a thermosensor. Unfolded proteins bind initially to DnaJ; upon interaction with the DnaJ-bound protein, DnaK hydrolyzes its bound ATP, resulting in the formation of a stable complex. GrpE releases ADP from DnaK; ATP binding to DnaK triggers the release of the substrate protein, thus completing the reaction cycle. Several rounds of ATP-dependent interactions between DnaJ, DnaK and GrpE are required for fully efficient folding.</text>
</comment>
<dbReference type="GO" id="GO:0005829">
    <property type="term" value="C:cytosol"/>
    <property type="evidence" value="ECO:0007669"/>
    <property type="project" value="TreeGrafter"/>
</dbReference>
<evidence type="ECO:0000256" key="3">
    <source>
        <dbReference type="HAMAP-Rule" id="MF_01151"/>
    </source>
</evidence>
<dbReference type="PROSITE" id="PS01071">
    <property type="entry name" value="GRPE"/>
    <property type="match status" value="1"/>
</dbReference>
<feature type="compositionally biased region" description="Low complexity" evidence="7">
    <location>
        <begin position="22"/>
        <end position="33"/>
    </location>
</feature>
<proteinExistence type="inferred from homology"/>
<keyword evidence="2 3" id="KW-0143">Chaperone</keyword>
<dbReference type="SUPFAM" id="SSF58014">
    <property type="entry name" value="Coiled-coil domain of nucleotide exchange factor GrpE"/>
    <property type="match status" value="1"/>
</dbReference>
<dbReference type="KEGG" id="cinf:CINF_1410"/>
<dbReference type="RefSeq" id="WP_240156111.1">
    <property type="nucleotide sequence ID" value="NZ_CP049075.1"/>
</dbReference>
<evidence type="ECO:0000256" key="2">
    <source>
        <dbReference type="ARBA" id="ARBA00023186"/>
    </source>
</evidence>
<dbReference type="Pfam" id="PF01025">
    <property type="entry name" value="GrpE"/>
    <property type="match status" value="1"/>
</dbReference>
<accession>A0A7H9CIF5</accession>
<dbReference type="Proteomes" id="UP000509414">
    <property type="component" value="Chromosome"/>
</dbReference>
<dbReference type="GO" id="GO:0006457">
    <property type="term" value="P:protein folding"/>
    <property type="evidence" value="ECO:0007669"/>
    <property type="project" value="InterPro"/>
</dbReference>
<comment type="subcellular location">
    <subcellularLocation>
        <location evidence="3">Cytoplasm</location>
    </subcellularLocation>
</comment>
<name>A0A7H9CIF5_9BACT</name>
<evidence type="ECO:0000256" key="4">
    <source>
        <dbReference type="RuleBase" id="RU000639"/>
    </source>
</evidence>
<evidence type="ECO:0000313" key="9">
    <source>
        <dbReference type="Proteomes" id="UP000509414"/>
    </source>
</evidence>
<dbReference type="HAMAP" id="MF_01151">
    <property type="entry name" value="GrpE"/>
    <property type="match status" value="1"/>
</dbReference>
<dbReference type="PANTHER" id="PTHR21237:SF23">
    <property type="entry name" value="GRPE PROTEIN HOMOLOG, MITOCHONDRIAL"/>
    <property type="match status" value="1"/>
</dbReference>
<sequence length="197" mass="22118">MKDNTDQTSSVKDFSADDEILTQTNEQEQNNQNANDDELVNFDELKTATQNNDDSAQISELKTKLVQAQADFENIKKRLEKDKITAVNFANESFARDLLPVLDTLEMAINAAGDDEASAKIKEGISLTIDSFKQVLNKHGVRMIQTNEGGEFNPQIHNAMSYIQSQTIASGRIAQIYQHGYMYNDRILRPAMVLISK</sequence>
<dbReference type="PRINTS" id="PR00773">
    <property type="entry name" value="GRPEPROTEIN"/>
</dbReference>
<evidence type="ECO:0000256" key="6">
    <source>
        <dbReference type="SAM" id="Coils"/>
    </source>
</evidence>
<keyword evidence="3 4" id="KW-0346">Stress response</keyword>